<dbReference type="InterPro" id="IPR000327">
    <property type="entry name" value="POU_dom"/>
</dbReference>
<evidence type="ECO:0000259" key="8">
    <source>
        <dbReference type="PROSITE" id="PS51179"/>
    </source>
</evidence>
<evidence type="ECO:0000313" key="9">
    <source>
        <dbReference type="Proteomes" id="UP000887540"/>
    </source>
</evidence>
<dbReference type="GO" id="GO:0000981">
    <property type="term" value="F:DNA-binding transcription factor activity, RNA polymerase II-specific"/>
    <property type="evidence" value="ECO:0007669"/>
    <property type="project" value="InterPro"/>
</dbReference>
<dbReference type="Pfam" id="PF00157">
    <property type="entry name" value="Pou"/>
    <property type="match status" value="1"/>
</dbReference>
<evidence type="ECO:0000256" key="2">
    <source>
        <dbReference type="ARBA" id="ARBA00023125"/>
    </source>
</evidence>
<evidence type="ECO:0000259" key="7">
    <source>
        <dbReference type="PROSITE" id="PS50071"/>
    </source>
</evidence>
<dbReference type="InterPro" id="IPR013847">
    <property type="entry name" value="POU"/>
</dbReference>
<dbReference type="SUPFAM" id="SSF46689">
    <property type="entry name" value="Homeodomain-like"/>
    <property type="match status" value="1"/>
</dbReference>
<accession>A0A914C7G3</accession>
<dbReference type="PROSITE" id="PS51179">
    <property type="entry name" value="POU_3"/>
    <property type="match status" value="1"/>
</dbReference>
<feature type="domain" description="POU-specific" evidence="8">
    <location>
        <begin position="21"/>
        <end position="95"/>
    </location>
</feature>
<dbReference type="InterPro" id="IPR009057">
    <property type="entry name" value="Homeodomain-like_sf"/>
</dbReference>
<keyword evidence="9" id="KW-1185">Reference proteome</keyword>
<dbReference type="WBParaSite" id="ACRNAN_Path_396.g1506.t1">
    <property type="protein sequence ID" value="ACRNAN_Path_396.g1506.t1"/>
    <property type="gene ID" value="ACRNAN_Path_396.g1506"/>
</dbReference>
<dbReference type="Gene3D" id="1.10.260.40">
    <property type="entry name" value="lambda repressor-like DNA-binding domains"/>
    <property type="match status" value="1"/>
</dbReference>
<feature type="DNA-binding region" description="Homeobox" evidence="5">
    <location>
        <begin position="119"/>
        <end position="178"/>
    </location>
</feature>
<evidence type="ECO:0000256" key="1">
    <source>
        <dbReference type="ARBA" id="ARBA00004123"/>
    </source>
</evidence>
<dbReference type="GO" id="GO:0005634">
    <property type="term" value="C:nucleus"/>
    <property type="evidence" value="ECO:0007669"/>
    <property type="project" value="UniProtKB-SubCell"/>
</dbReference>
<dbReference type="InterPro" id="IPR010982">
    <property type="entry name" value="Lambda_DNA-bd_dom_sf"/>
</dbReference>
<keyword evidence="4 5" id="KW-0539">Nucleus</keyword>
<dbReference type="Proteomes" id="UP000887540">
    <property type="component" value="Unplaced"/>
</dbReference>
<evidence type="ECO:0000256" key="3">
    <source>
        <dbReference type="ARBA" id="ARBA00023155"/>
    </source>
</evidence>
<protein>
    <submittedName>
        <fullName evidence="10">POU domain protein</fullName>
    </submittedName>
</protein>
<dbReference type="InterPro" id="IPR050255">
    <property type="entry name" value="POU_domain_TF"/>
</dbReference>
<evidence type="ECO:0000256" key="4">
    <source>
        <dbReference type="ARBA" id="ARBA00023242"/>
    </source>
</evidence>
<dbReference type="SMART" id="SM00389">
    <property type="entry name" value="HOX"/>
    <property type="match status" value="1"/>
</dbReference>
<dbReference type="SMART" id="SM00352">
    <property type="entry name" value="POU"/>
    <property type="match status" value="1"/>
</dbReference>
<dbReference type="PROSITE" id="PS50071">
    <property type="entry name" value="HOMEOBOX_2"/>
    <property type="match status" value="1"/>
</dbReference>
<dbReference type="AlphaFoldDB" id="A0A914C7G3"/>
<dbReference type="PRINTS" id="PR00028">
    <property type="entry name" value="POUDOMAIN"/>
</dbReference>
<dbReference type="SUPFAM" id="SSF47413">
    <property type="entry name" value="lambda repressor-like DNA-binding domains"/>
    <property type="match status" value="1"/>
</dbReference>
<dbReference type="GO" id="GO:0000978">
    <property type="term" value="F:RNA polymerase II cis-regulatory region sequence-specific DNA binding"/>
    <property type="evidence" value="ECO:0007669"/>
    <property type="project" value="TreeGrafter"/>
</dbReference>
<dbReference type="GO" id="GO:0030154">
    <property type="term" value="P:cell differentiation"/>
    <property type="evidence" value="ECO:0007669"/>
    <property type="project" value="UniProtKB-ARBA"/>
</dbReference>
<dbReference type="CDD" id="cd00086">
    <property type="entry name" value="homeodomain"/>
    <property type="match status" value="1"/>
</dbReference>
<keyword evidence="2 5" id="KW-0238">DNA-binding</keyword>
<comment type="subcellular location">
    <subcellularLocation>
        <location evidence="1 5 6">Nucleus</location>
    </subcellularLocation>
</comment>
<sequence>MLKKMPKSGVSTSRHRYARGKNIYDLETIESFVDYFKTMRISMNFTQAQVGAIISEYLGKSMSQTLISRFESMNLSVKNMSNLLPLLHIWLIDNNPYVKITYFIPKEDVEKARSLQHKPRKVPITLDENHRRSLVKEFMKNKNPNNGRMNEIAKMIGLDLKTVKIWFVNHRATSKKNGGIIYRKTIEQHANELTKEEICQPNIDFVGDVTDEAALEMAIVGREIEFTESDAAIDDVVEHVAFMSQLKSFMKTSL</sequence>
<dbReference type="Pfam" id="PF00046">
    <property type="entry name" value="Homeodomain"/>
    <property type="match status" value="1"/>
</dbReference>
<feature type="domain" description="Homeobox" evidence="7">
    <location>
        <begin position="117"/>
        <end position="177"/>
    </location>
</feature>
<dbReference type="PANTHER" id="PTHR11636">
    <property type="entry name" value="POU DOMAIN"/>
    <property type="match status" value="1"/>
</dbReference>
<evidence type="ECO:0000256" key="6">
    <source>
        <dbReference type="RuleBase" id="RU000682"/>
    </source>
</evidence>
<evidence type="ECO:0000313" key="10">
    <source>
        <dbReference type="WBParaSite" id="ACRNAN_Path_396.g1506.t1"/>
    </source>
</evidence>
<proteinExistence type="predicted"/>
<dbReference type="InterPro" id="IPR017970">
    <property type="entry name" value="Homeobox_CS"/>
</dbReference>
<dbReference type="PANTHER" id="PTHR11636:SF137">
    <property type="entry name" value="HOMEOBOX PROTEIN CEH-18"/>
    <property type="match status" value="1"/>
</dbReference>
<name>A0A914C7G3_9BILA</name>
<dbReference type="PROSITE" id="PS00027">
    <property type="entry name" value="HOMEOBOX_1"/>
    <property type="match status" value="1"/>
</dbReference>
<reference evidence="10" key="1">
    <citation type="submission" date="2022-11" db="UniProtKB">
        <authorList>
            <consortium name="WormBaseParasite"/>
        </authorList>
    </citation>
    <scope>IDENTIFICATION</scope>
</reference>
<evidence type="ECO:0000256" key="5">
    <source>
        <dbReference type="PROSITE-ProRule" id="PRU00108"/>
    </source>
</evidence>
<dbReference type="Gene3D" id="1.10.10.60">
    <property type="entry name" value="Homeodomain-like"/>
    <property type="match status" value="1"/>
</dbReference>
<organism evidence="9 10">
    <name type="scientific">Acrobeloides nanus</name>
    <dbReference type="NCBI Taxonomy" id="290746"/>
    <lineage>
        <taxon>Eukaryota</taxon>
        <taxon>Metazoa</taxon>
        <taxon>Ecdysozoa</taxon>
        <taxon>Nematoda</taxon>
        <taxon>Chromadorea</taxon>
        <taxon>Rhabditida</taxon>
        <taxon>Tylenchina</taxon>
        <taxon>Cephalobomorpha</taxon>
        <taxon>Cephaloboidea</taxon>
        <taxon>Cephalobidae</taxon>
        <taxon>Acrobeloides</taxon>
    </lineage>
</organism>
<dbReference type="InterPro" id="IPR001356">
    <property type="entry name" value="HD"/>
</dbReference>
<keyword evidence="3 5" id="KW-0371">Homeobox</keyword>